<dbReference type="OrthoDB" id="4151297at2759"/>
<proteinExistence type="predicted"/>
<dbReference type="FunFam" id="1.10.10.10:FF:000322">
    <property type="entry name" value="Probable disease resistance protein At1g63360"/>
    <property type="match status" value="1"/>
</dbReference>
<evidence type="ECO:0000259" key="4">
    <source>
        <dbReference type="Pfam" id="PF00931"/>
    </source>
</evidence>
<dbReference type="PANTHER" id="PTHR23155:SF1205">
    <property type="entry name" value="DISEASE RESISTANCE PROTEIN RPM1"/>
    <property type="match status" value="1"/>
</dbReference>
<evidence type="ECO:0000313" key="9">
    <source>
        <dbReference type="Proteomes" id="UP000806378"/>
    </source>
</evidence>
<keyword evidence="3" id="KW-0611">Plant defense</keyword>
<dbReference type="Pfam" id="PF23559">
    <property type="entry name" value="WHD_DRP"/>
    <property type="match status" value="1"/>
</dbReference>
<name>A0A8T0CQG9_CORYI</name>
<dbReference type="InterPro" id="IPR058922">
    <property type="entry name" value="WHD_DRP"/>
</dbReference>
<evidence type="ECO:0000259" key="7">
    <source>
        <dbReference type="Pfam" id="PF23598"/>
    </source>
</evidence>
<dbReference type="Gramene" id="rna-gnl|WGS:JABURB|Cocit.L2272.1">
    <property type="protein sequence ID" value="cds-KAF7848125.1"/>
    <property type="gene ID" value="gene-BT93_L2272"/>
</dbReference>
<keyword evidence="1" id="KW-0677">Repeat</keyword>
<sequence length="958" mass="110186">MAESAVTILVEKLALLFEKEVKLLKGVHKEIQLIRDEFKRMRAFLASAESSQEDDPELKEWVKQVIEVAYDTEDVLDEFILKLARDQGHGFTGYLRKIKSSIWNLKERHRISSEIAVLKSRVSSIGEGHRRYHFKSYCPEQSASASTGGTPWHDLREDAFLVEDGELVGIDEPKEEIIKWLVDGEPGLEVVSILGMGGSGKTTLAGRVYDNEQVKAYFQSHAWINVSQSYKIEDILRDMIIQLHRKIQQPVPQGIEIMRSTSLKQVVKDFLQQKRYVIVLDDVWDQEALEGIKNAMPNSSSCSRILITTRIANIATFLSNGSKVYTCKPLSSKDSWSLFCKKAFQGKPCPPHLELESLSEQILKKCEGLPLAIVAIGGLLFAKNVREWEMISRSLAAELESNDRMQNFRKILSLSYNDLDYNLKSCFLYLGVFPEDHVIECMRLIRLWIAEGLVKEREGLTQEEVAERYLKELLNRNLVQIAEATLDGRLKSCRVHDLMRESILSKLRDENFVSFASEQKTELHERVRRLSVQYTCNNSLNQLNLPNLRSLLIFESGMLSSSNEQFFPSGSKLLRVLDLGGSSLHKFPQQILVLFHLKYLSLRETNVRIIPRSIGTLQNLQTLDLKHTLVFELPVEITKLEKLQYLLVYSYAEMTTSVPFGLRKGFTAPHAGSDRSKNTMRELGELSQLRRLGVRDLKKDDAEELCHSLEKMTNLQSLDVAAEDESEVIDLDFLSSPPPLLRSLYIEGCLKKLPYWLPLLHNLAKVRLGWSRLESSPLVALQKLPNLVELELTNAFDGGTLVFGDGGFPKLKELWLVKLKNLRFVLMKSRAMPCLESLSIHECRHLDWQSLLLVLHGLTLANLKRLQFYDMPEEIAIALYPYGSSRFRKGILQVHYEEVMERIPEVYFNWWEEDHWERYDLSFDSYQVIESRVTSHVKVLPQVKKEPRSKWTPLKRYR</sequence>
<dbReference type="PRINTS" id="PR00364">
    <property type="entry name" value="DISEASERSIST"/>
</dbReference>
<dbReference type="Pfam" id="PF18052">
    <property type="entry name" value="Rx_N"/>
    <property type="match status" value="1"/>
</dbReference>
<dbReference type="InterPro" id="IPR032675">
    <property type="entry name" value="LRR_dom_sf"/>
</dbReference>
<dbReference type="Gene3D" id="1.10.8.430">
    <property type="entry name" value="Helical domain of apoptotic protease-activating factors"/>
    <property type="match status" value="1"/>
</dbReference>
<dbReference type="InterPro" id="IPR036388">
    <property type="entry name" value="WH-like_DNA-bd_sf"/>
</dbReference>
<dbReference type="Gene3D" id="1.10.10.10">
    <property type="entry name" value="Winged helix-like DNA-binding domain superfamily/Winged helix DNA-binding domain"/>
    <property type="match status" value="1"/>
</dbReference>
<dbReference type="AlphaFoldDB" id="A0A8T0CQG9"/>
<dbReference type="PANTHER" id="PTHR23155">
    <property type="entry name" value="DISEASE RESISTANCE PROTEIN RP"/>
    <property type="match status" value="1"/>
</dbReference>
<feature type="domain" description="Disease resistance R13L4/SHOC-2-like LRR" evidence="7">
    <location>
        <begin position="548"/>
        <end position="867"/>
    </location>
</feature>
<evidence type="ECO:0000313" key="8">
    <source>
        <dbReference type="EMBL" id="KAF7848125.1"/>
    </source>
</evidence>
<accession>A0A8T0CQG9</accession>
<dbReference type="InterPro" id="IPR044974">
    <property type="entry name" value="Disease_R_plants"/>
</dbReference>
<evidence type="ECO:0000259" key="5">
    <source>
        <dbReference type="Pfam" id="PF18052"/>
    </source>
</evidence>
<dbReference type="EMBL" id="MU090279">
    <property type="protein sequence ID" value="KAF7848125.1"/>
    <property type="molecule type" value="Genomic_DNA"/>
</dbReference>
<dbReference type="SUPFAM" id="SSF52058">
    <property type="entry name" value="L domain-like"/>
    <property type="match status" value="1"/>
</dbReference>
<dbReference type="InterPro" id="IPR038005">
    <property type="entry name" value="RX-like_CC"/>
</dbReference>
<organism evidence="8 9">
    <name type="scientific">Corymbia citriodora subsp. variegata</name>
    <dbReference type="NCBI Taxonomy" id="360336"/>
    <lineage>
        <taxon>Eukaryota</taxon>
        <taxon>Viridiplantae</taxon>
        <taxon>Streptophyta</taxon>
        <taxon>Embryophyta</taxon>
        <taxon>Tracheophyta</taxon>
        <taxon>Spermatophyta</taxon>
        <taxon>Magnoliopsida</taxon>
        <taxon>eudicotyledons</taxon>
        <taxon>Gunneridae</taxon>
        <taxon>Pentapetalae</taxon>
        <taxon>rosids</taxon>
        <taxon>malvids</taxon>
        <taxon>Myrtales</taxon>
        <taxon>Myrtaceae</taxon>
        <taxon>Myrtoideae</taxon>
        <taxon>Eucalypteae</taxon>
        <taxon>Corymbia</taxon>
    </lineage>
</organism>
<dbReference type="Proteomes" id="UP000806378">
    <property type="component" value="Unassembled WGS sequence"/>
</dbReference>
<dbReference type="Gene3D" id="3.40.50.300">
    <property type="entry name" value="P-loop containing nucleotide triphosphate hydrolases"/>
    <property type="match status" value="1"/>
</dbReference>
<dbReference type="InterPro" id="IPR027417">
    <property type="entry name" value="P-loop_NTPase"/>
</dbReference>
<gene>
    <name evidence="8" type="ORF">BT93_L2272</name>
</gene>
<evidence type="ECO:0000259" key="6">
    <source>
        <dbReference type="Pfam" id="PF23559"/>
    </source>
</evidence>
<dbReference type="GO" id="GO:0098542">
    <property type="term" value="P:defense response to other organism"/>
    <property type="evidence" value="ECO:0007669"/>
    <property type="project" value="TreeGrafter"/>
</dbReference>
<dbReference type="SUPFAM" id="SSF52540">
    <property type="entry name" value="P-loop containing nucleoside triphosphate hydrolases"/>
    <property type="match status" value="1"/>
</dbReference>
<dbReference type="Pfam" id="PF23598">
    <property type="entry name" value="LRR_14"/>
    <property type="match status" value="1"/>
</dbReference>
<dbReference type="GO" id="GO:0043531">
    <property type="term" value="F:ADP binding"/>
    <property type="evidence" value="ECO:0007669"/>
    <property type="project" value="InterPro"/>
</dbReference>
<keyword evidence="9" id="KW-1185">Reference proteome</keyword>
<dbReference type="CDD" id="cd14798">
    <property type="entry name" value="RX-CC_like"/>
    <property type="match status" value="1"/>
</dbReference>
<dbReference type="InterPro" id="IPR042197">
    <property type="entry name" value="Apaf_helical"/>
</dbReference>
<evidence type="ECO:0000256" key="3">
    <source>
        <dbReference type="ARBA" id="ARBA00022821"/>
    </source>
</evidence>
<keyword evidence="2" id="KW-0547">Nucleotide-binding</keyword>
<dbReference type="InterPro" id="IPR055414">
    <property type="entry name" value="LRR_R13L4/SHOC2-like"/>
</dbReference>
<feature type="domain" description="Disease resistance N-terminal" evidence="5">
    <location>
        <begin position="5"/>
        <end position="93"/>
    </location>
</feature>
<dbReference type="InterPro" id="IPR002182">
    <property type="entry name" value="NB-ARC"/>
</dbReference>
<dbReference type="Gene3D" id="1.20.5.4130">
    <property type="match status" value="1"/>
</dbReference>
<evidence type="ECO:0000256" key="2">
    <source>
        <dbReference type="ARBA" id="ARBA00022741"/>
    </source>
</evidence>
<reference evidence="8" key="1">
    <citation type="submission" date="2020-05" db="EMBL/GenBank/DDBJ databases">
        <title>WGS assembly of Corymbia citriodora subspecies variegata.</title>
        <authorList>
            <person name="Barry K."/>
            <person name="Hundley H."/>
            <person name="Shu S."/>
            <person name="Jenkins J."/>
            <person name="Grimwood J."/>
            <person name="Baten A."/>
        </authorList>
    </citation>
    <scope>NUCLEOTIDE SEQUENCE</scope>
    <source>
        <strain evidence="8">CV2-018</strain>
    </source>
</reference>
<evidence type="ECO:0000256" key="1">
    <source>
        <dbReference type="ARBA" id="ARBA00022737"/>
    </source>
</evidence>
<protein>
    <recommendedName>
        <fullName evidence="10">Disease resistance protein RPM1-like</fullName>
    </recommendedName>
</protein>
<evidence type="ECO:0008006" key="10">
    <source>
        <dbReference type="Google" id="ProtNLM"/>
    </source>
</evidence>
<comment type="caution">
    <text evidence="8">The sequence shown here is derived from an EMBL/GenBank/DDBJ whole genome shotgun (WGS) entry which is preliminary data.</text>
</comment>
<dbReference type="Gene3D" id="3.80.10.10">
    <property type="entry name" value="Ribonuclease Inhibitor"/>
    <property type="match status" value="2"/>
</dbReference>
<dbReference type="FunFam" id="3.40.50.300:FF:001091">
    <property type="entry name" value="Probable disease resistance protein At1g61300"/>
    <property type="match status" value="1"/>
</dbReference>
<feature type="domain" description="Disease resistance protein winged helix" evidence="6">
    <location>
        <begin position="432"/>
        <end position="501"/>
    </location>
</feature>
<dbReference type="InterPro" id="IPR041118">
    <property type="entry name" value="Rx_N"/>
</dbReference>
<feature type="domain" description="NB-ARC" evidence="4">
    <location>
        <begin position="172"/>
        <end position="347"/>
    </location>
</feature>
<dbReference type="Pfam" id="PF00931">
    <property type="entry name" value="NB-ARC"/>
    <property type="match status" value="1"/>
</dbReference>